<reference evidence="1" key="2">
    <citation type="submission" date="2021-04" db="EMBL/GenBank/DDBJ databases">
        <authorList>
            <person name="Gilroy R."/>
        </authorList>
    </citation>
    <scope>NUCLEOTIDE SEQUENCE</scope>
    <source>
        <strain evidence="1">421</strain>
    </source>
</reference>
<reference evidence="1" key="1">
    <citation type="journal article" date="2021" name="PeerJ">
        <title>Extensive microbial diversity within the chicken gut microbiome revealed by metagenomics and culture.</title>
        <authorList>
            <person name="Gilroy R."/>
            <person name="Ravi A."/>
            <person name="Getino M."/>
            <person name="Pursley I."/>
            <person name="Horton D.L."/>
            <person name="Alikhan N.F."/>
            <person name="Baker D."/>
            <person name="Gharbi K."/>
            <person name="Hall N."/>
            <person name="Watson M."/>
            <person name="Adriaenssens E.M."/>
            <person name="Foster-Nyarko E."/>
            <person name="Jarju S."/>
            <person name="Secka A."/>
            <person name="Antonio M."/>
            <person name="Oren A."/>
            <person name="Chaudhuri R.R."/>
            <person name="La Ragione R."/>
            <person name="Hildebrand F."/>
            <person name="Pallen M.J."/>
        </authorList>
    </citation>
    <scope>NUCLEOTIDE SEQUENCE</scope>
    <source>
        <strain evidence="1">421</strain>
    </source>
</reference>
<dbReference type="InterPro" id="IPR023214">
    <property type="entry name" value="HAD_sf"/>
</dbReference>
<dbReference type="Proteomes" id="UP000824205">
    <property type="component" value="Unassembled WGS sequence"/>
</dbReference>
<dbReference type="InterPro" id="IPR044924">
    <property type="entry name" value="HAD-SF_hydro_IA_REG-2-like_cap"/>
</dbReference>
<evidence type="ECO:0000313" key="1">
    <source>
        <dbReference type="EMBL" id="HIW84921.1"/>
    </source>
</evidence>
<sequence length="229" mass="25998">MSVVYWDFDGTLVKSTHLWSSSVFMALNETCAEHDVTFGDIRRCMARGFTWHTPQNDYTAFKNEKWWEFLNKHIYTSYLSLGVDDETARAATQKVRSIIKKTENYTLYPDCVSTLDALKTLGNKNIILSNNYPDLIEVIKDLKLDKYFDGYVISAIEGYDKPRKELFDIAKNYNKNNEPMFMVGDSVNADIRGGNAAGMVTVFVHNGYCEEASCCADTLSEIPNIISGK</sequence>
<dbReference type="Gene3D" id="3.40.50.1000">
    <property type="entry name" value="HAD superfamily/HAD-like"/>
    <property type="match status" value="1"/>
</dbReference>
<name>A0A9D1RAU6_9FIRM</name>
<dbReference type="InterPro" id="IPR050155">
    <property type="entry name" value="HAD-like_hydrolase_sf"/>
</dbReference>
<dbReference type="InterPro" id="IPR006439">
    <property type="entry name" value="HAD-SF_hydro_IA"/>
</dbReference>
<keyword evidence="1" id="KW-0378">Hydrolase</keyword>
<evidence type="ECO:0000313" key="2">
    <source>
        <dbReference type="Proteomes" id="UP000824205"/>
    </source>
</evidence>
<protein>
    <submittedName>
        <fullName evidence="1">HAD family hydrolase</fullName>
    </submittedName>
</protein>
<organism evidence="1 2">
    <name type="scientific">Candidatus Eubacterium faecipullorum</name>
    <dbReference type="NCBI Taxonomy" id="2838571"/>
    <lineage>
        <taxon>Bacteria</taxon>
        <taxon>Bacillati</taxon>
        <taxon>Bacillota</taxon>
        <taxon>Clostridia</taxon>
        <taxon>Eubacteriales</taxon>
        <taxon>Eubacteriaceae</taxon>
        <taxon>Eubacterium</taxon>
    </lineage>
</organism>
<dbReference type="NCBIfam" id="TIGR01549">
    <property type="entry name" value="HAD-SF-IA-v1"/>
    <property type="match status" value="1"/>
</dbReference>
<dbReference type="InterPro" id="IPR036412">
    <property type="entry name" value="HAD-like_sf"/>
</dbReference>
<dbReference type="PANTHER" id="PTHR43434:SF1">
    <property type="entry name" value="PHOSPHOGLYCOLATE PHOSPHATASE"/>
    <property type="match status" value="1"/>
</dbReference>
<comment type="caution">
    <text evidence="1">The sequence shown here is derived from an EMBL/GenBank/DDBJ whole genome shotgun (WGS) entry which is preliminary data.</text>
</comment>
<dbReference type="SFLD" id="SFLDG01129">
    <property type="entry name" value="C1.5:_HAD__Beta-PGM__Phosphata"/>
    <property type="match status" value="1"/>
</dbReference>
<dbReference type="SUPFAM" id="SSF56784">
    <property type="entry name" value="HAD-like"/>
    <property type="match status" value="1"/>
</dbReference>
<accession>A0A9D1RAU6</accession>
<dbReference type="GO" id="GO:0006281">
    <property type="term" value="P:DNA repair"/>
    <property type="evidence" value="ECO:0007669"/>
    <property type="project" value="TreeGrafter"/>
</dbReference>
<dbReference type="GO" id="GO:0008967">
    <property type="term" value="F:phosphoglycolate phosphatase activity"/>
    <property type="evidence" value="ECO:0007669"/>
    <property type="project" value="TreeGrafter"/>
</dbReference>
<gene>
    <name evidence="1" type="ORF">IAA48_00330</name>
</gene>
<dbReference type="PANTHER" id="PTHR43434">
    <property type="entry name" value="PHOSPHOGLYCOLATE PHOSPHATASE"/>
    <property type="match status" value="1"/>
</dbReference>
<dbReference type="SFLD" id="SFLDS00003">
    <property type="entry name" value="Haloacid_Dehalogenase"/>
    <property type="match status" value="1"/>
</dbReference>
<proteinExistence type="predicted"/>
<dbReference type="GO" id="GO:0005829">
    <property type="term" value="C:cytosol"/>
    <property type="evidence" value="ECO:0007669"/>
    <property type="project" value="TreeGrafter"/>
</dbReference>
<dbReference type="AlphaFoldDB" id="A0A9D1RAU6"/>
<dbReference type="Gene3D" id="1.10.150.720">
    <property type="entry name" value="Haloacid dehalogenase-like hydrolase"/>
    <property type="match status" value="1"/>
</dbReference>
<dbReference type="Pfam" id="PF00702">
    <property type="entry name" value="Hydrolase"/>
    <property type="match status" value="1"/>
</dbReference>
<dbReference type="EMBL" id="DXGE01000001">
    <property type="protein sequence ID" value="HIW84921.1"/>
    <property type="molecule type" value="Genomic_DNA"/>
</dbReference>